<keyword evidence="2" id="KW-1185">Reference proteome</keyword>
<gene>
    <name evidence="1" type="primary">casB</name>
    <name evidence="1" type="ORF">E6W39_29380</name>
</gene>
<dbReference type="NCBIfam" id="TIGR02548">
    <property type="entry name" value="casB_cse2"/>
    <property type="match status" value="1"/>
</dbReference>
<reference evidence="1 2" key="1">
    <citation type="submission" date="2019-06" db="EMBL/GenBank/DDBJ databases">
        <title>Description of Kitasatospora acidophila sp. nov. isolated from pine grove soil, and reclassification of Streptomyces novaecaesareae to Kitasatospora novaeceasareae comb. nov.</title>
        <authorList>
            <person name="Kim M.J."/>
        </authorList>
    </citation>
    <scope>NUCLEOTIDE SEQUENCE [LARGE SCALE GENOMIC DNA]</scope>
    <source>
        <strain evidence="1 2">MMS16-CNU292</strain>
    </source>
</reference>
<name>A0A540W9A5_9ACTN</name>
<dbReference type="InterPro" id="IPR013382">
    <property type="entry name" value="CRISPR-assoc_prot_Cse2"/>
</dbReference>
<dbReference type="OrthoDB" id="4808431at2"/>
<proteinExistence type="predicted"/>
<dbReference type="AlphaFoldDB" id="A0A540W9A5"/>
<evidence type="ECO:0000313" key="1">
    <source>
        <dbReference type="EMBL" id="TQF05595.1"/>
    </source>
</evidence>
<dbReference type="EMBL" id="VIGB01000003">
    <property type="protein sequence ID" value="TQF05595.1"/>
    <property type="molecule type" value="Genomic_DNA"/>
</dbReference>
<dbReference type="Pfam" id="PF09485">
    <property type="entry name" value="CRISPR_Cse2"/>
    <property type="match status" value="1"/>
</dbReference>
<dbReference type="Proteomes" id="UP000319103">
    <property type="component" value="Unassembled WGS sequence"/>
</dbReference>
<dbReference type="InterPro" id="IPR038287">
    <property type="entry name" value="Cse2_sf"/>
</dbReference>
<protein>
    <submittedName>
        <fullName evidence="1">Type I-E CRISPR-associated protein Cse2/CasB</fullName>
    </submittedName>
</protein>
<dbReference type="Gene3D" id="1.10.520.40">
    <property type="entry name" value="CRISPR-associated protein Cse2"/>
    <property type="match status" value="1"/>
</dbReference>
<evidence type="ECO:0000313" key="2">
    <source>
        <dbReference type="Proteomes" id="UP000319103"/>
    </source>
</evidence>
<accession>A0A540W9A5</accession>
<dbReference type="CDD" id="cd09731">
    <property type="entry name" value="Cse2_I-E"/>
    <property type="match status" value="1"/>
</dbReference>
<organism evidence="1 2">
    <name type="scientific">Kitasatospora acidiphila</name>
    <dbReference type="NCBI Taxonomy" id="2567942"/>
    <lineage>
        <taxon>Bacteria</taxon>
        <taxon>Bacillati</taxon>
        <taxon>Actinomycetota</taxon>
        <taxon>Actinomycetes</taxon>
        <taxon>Kitasatosporales</taxon>
        <taxon>Streptomycetaceae</taxon>
        <taxon>Kitasatospora</taxon>
    </lineage>
</organism>
<sequence length="202" mass="22690">MMGEQSVAKRLYWDRYVGPDSRWRTDWATGGPALPPGEELAALRGGLGRPAMDSAKIWPFYTSPVDDVLALQDRISDEQEAEHAALALFGLHQQSQVAPMHRNGVKVGQALLALRRSGKFSEDAVDRRVSTMAGATSVPALLMHLRGLITQLRAVQQPLDYSHLMADIRSWHDVERRPAVRRRWALGYQAWRQEQPGEKART</sequence>
<comment type="caution">
    <text evidence="1">The sequence shown here is derived from an EMBL/GenBank/DDBJ whole genome shotgun (WGS) entry which is preliminary data.</text>
</comment>